<dbReference type="RefSeq" id="WP_179781042.1">
    <property type="nucleotide sequence ID" value="NZ_JACCHK010000001.1"/>
</dbReference>
<evidence type="ECO:0000313" key="2">
    <source>
        <dbReference type="EMBL" id="NYH43502.1"/>
    </source>
</evidence>
<name>A0A7Y9X1I2_9ACTN</name>
<accession>A0A7Y9X1I2</accession>
<keyword evidence="3" id="KW-1185">Reference proteome</keyword>
<reference evidence="2 3" key="1">
    <citation type="submission" date="2020-07" db="EMBL/GenBank/DDBJ databases">
        <title>Sequencing the genomes of 1000 actinobacteria strains.</title>
        <authorList>
            <person name="Klenk H.-P."/>
        </authorList>
    </citation>
    <scope>NUCLEOTIDE SEQUENCE [LARGE SCALE GENOMIC DNA]</scope>
    <source>
        <strain evidence="2 3">DSM 45876</strain>
    </source>
</reference>
<dbReference type="Proteomes" id="UP000523545">
    <property type="component" value="Unassembled WGS sequence"/>
</dbReference>
<dbReference type="EMBL" id="JACCHK010000001">
    <property type="protein sequence ID" value="NYH43502.1"/>
    <property type="molecule type" value="Genomic_DNA"/>
</dbReference>
<evidence type="ECO:0000256" key="1">
    <source>
        <dbReference type="SAM" id="Coils"/>
    </source>
</evidence>
<gene>
    <name evidence="2" type="ORF">HNR22_003229</name>
</gene>
<dbReference type="AlphaFoldDB" id="A0A7Y9X1I2"/>
<evidence type="ECO:0000313" key="3">
    <source>
        <dbReference type="Proteomes" id="UP000523545"/>
    </source>
</evidence>
<protein>
    <submittedName>
        <fullName evidence="2">Uncharacterized protein</fullName>
    </submittedName>
</protein>
<sequence>MSKYVDEIRHAVTSLLPLIWDEYEALQDLEARLDGLRKQMEAEYGRAAWLALNAENAEDVGLATGMQWDAYWGPDKEHHDQSAALPDLQAAVEAHRFSVDALAAALIQYGKQGISAVHGGLVPSPDGRQIGNSQRLKNVVWQARNQALHWEDRSPHKPVAACFDALAAEVDPVFRDYTQRNMSFEIVKLLGWRSSGAFEADLLSLA</sequence>
<feature type="coiled-coil region" evidence="1">
    <location>
        <begin position="19"/>
        <end position="46"/>
    </location>
</feature>
<comment type="caution">
    <text evidence="2">The sequence shown here is derived from an EMBL/GenBank/DDBJ whole genome shotgun (WGS) entry which is preliminary data.</text>
</comment>
<organism evidence="2 3">
    <name type="scientific">Micromonospora jinlongensis</name>
    <dbReference type="NCBI Taxonomy" id="1287877"/>
    <lineage>
        <taxon>Bacteria</taxon>
        <taxon>Bacillati</taxon>
        <taxon>Actinomycetota</taxon>
        <taxon>Actinomycetes</taxon>
        <taxon>Micromonosporales</taxon>
        <taxon>Micromonosporaceae</taxon>
        <taxon>Micromonospora</taxon>
    </lineage>
</organism>
<proteinExistence type="predicted"/>
<keyword evidence="1" id="KW-0175">Coiled coil</keyword>